<protein>
    <submittedName>
        <fullName evidence="2">Uncharacterized protein</fullName>
    </submittedName>
</protein>
<dbReference type="Proteomes" id="UP001336020">
    <property type="component" value="Unassembled WGS sequence"/>
</dbReference>
<dbReference type="EMBL" id="JAUTXY010000006">
    <property type="protein sequence ID" value="MEE2058868.1"/>
    <property type="molecule type" value="Genomic_DNA"/>
</dbReference>
<dbReference type="RefSeq" id="WP_330134106.1">
    <property type="nucleotide sequence ID" value="NZ_JAUTXY010000006.1"/>
</dbReference>
<evidence type="ECO:0000313" key="2">
    <source>
        <dbReference type="EMBL" id="MEE2058868.1"/>
    </source>
</evidence>
<evidence type="ECO:0000256" key="1">
    <source>
        <dbReference type="SAM" id="MobiDB-lite"/>
    </source>
</evidence>
<comment type="caution">
    <text evidence="2">The sequence shown here is derived from an EMBL/GenBank/DDBJ whole genome shotgun (WGS) entry which is preliminary data.</text>
</comment>
<feature type="region of interest" description="Disordered" evidence="1">
    <location>
        <begin position="1"/>
        <end position="43"/>
    </location>
</feature>
<feature type="compositionally biased region" description="Basic and acidic residues" evidence="1">
    <location>
        <begin position="1"/>
        <end position="21"/>
    </location>
</feature>
<keyword evidence="3" id="KW-1185">Reference proteome</keyword>
<gene>
    <name evidence="2" type="ORF">Q7514_15200</name>
</gene>
<evidence type="ECO:0000313" key="3">
    <source>
        <dbReference type="Proteomes" id="UP001336020"/>
    </source>
</evidence>
<reference evidence="2 3" key="1">
    <citation type="submission" date="2023-07" db="EMBL/GenBank/DDBJ databases">
        <authorList>
            <person name="Girao M."/>
            <person name="Carvalho M.F."/>
        </authorList>
    </citation>
    <scope>NUCLEOTIDE SEQUENCE [LARGE SCALE GENOMIC DNA]</scope>
    <source>
        <strain evidence="2 3">YIM65754</strain>
    </source>
</reference>
<proteinExistence type="predicted"/>
<accession>A0ABU7LBF2</accession>
<sequence>MGKVEALRAELDGQRPADVGRRSVRRTPRHSRTATNILAADRS</sequence>
<feature type="compositionally biased region" description="Basic residues" evidence="1">
    <location>
        <begin position="22"/>
        <end position="32"/>
    </location>
</feature>
<organism evidence="2 3">
    <name type="scientific">Rhodococcus artemisiae</name>
    <dbReference type="NCBI Taxonomy" id="714159"/>
    <lineage>
        <taxon>Bacteria</taxon>
        <taxon>Bacillati</taxon>
        <taxon>Actinomycetota</taxon>
        <taxon>Actinomycetes</taxon>
        <taxon>Mycobacteriales</taxon>
        <taxon>Nocardiaceae</taxon>
        <taxon>Rhodococcus</taxon>
    </lineage>
</organism>
<name>A0ABU7LBF2_9NOCA</name>